<dbReference type="Pfam" id="PF00892">
    <property type="entry name" value="EamA"/>
    <property type="match status" value="2"/>
</dbReference>
<feature type="transmembrane region" description="Helical" evidence="6">
    <location>
        <begin position="157"/>
        <end position="173"/>
    </location>
</feature>
<feature type="transmembrane region" description="Helical" evidence="6">
    <location>
        <begin position="194"/>
        <end position="211"/>
    </location>
</feature>
<dbReference type="Gene3D" id="1.10.3730.20">
    <property type="match status" value="1"/>
</dbReference>
<gene>
    <name evidence="8" type="ORF">HDF17_000789</name>
</gene>
<feature type="transmembrane region" description="Helical" evidence="6">
    <location>
        <begin position="127"/>
        <end position="145"/>
    </location>
</feature>
<organism evidence="8 9">
    <name type="scientific">Granulicella arctica</name>
    <dbReference type="NCBI Taxonomy" id="940613"/>
    <lineage>
        <taxon>Bacteria</taxon>
        <taxon>Pseudomonadati</taxon>
        <taxon>Acidobacteriota</taxon>
        <taxon>Terriglobia</taxon>
        <taxon>Terriglobales</taxon>
        <taxon>Acidobacteriaceae</taxon>
        <taxon>Granulicella</taxon>
    </lineage>
</organism>
<evidence type="ECO:0000256" key="2">
    <source>
        <dbReference type="ARBA" id="ARBA00007362"/>
    </source>
</evidence>
<feature type="transmembrane region" description="Helical" evidence="6">
    <location>
        <begin position="12"/>
        <end position="34"/>
    </location>
</feature>
<evidence type="ECO:0000256" key="4">
    <source>
        <dbReference type="ARBA" id="ARBA00022989"/>
    </source>
</evidence>
<protein>
    <submittedName>
        <fullName evidence="8">Drug/metabolite transporter (DMT)-like permease</fullName>
    </submittedName>
</protein>
<evidence type="ECO:0000313" key="8">
    <source>
        <dbReference type="EMBL" id="NYF78502.1"/>
    </source>
</evidence>
<feature type="domain" description="EamA" evidence="7">
    <location>
        <begin position="158"/>
        <end position="296"/>
    </location>
</feature>
<dbReference type="InterPro" id="IPR000620">
    <property type="entry name" value="EamA_dom"/>
</dbReference>
<dbReference type="PANTHER" id="PTHR32322:SF2">
    <property type="entry name" value="EAMA DOMAIN-CONTAINING PROTEIN"/>
    <property type="match status" value="1"/>
</dbReference>
<evidence type="ECO:0000259" key="7">
    <source>
        <dbReference type="Pfam" id="PF00892"/>
    </source>
</evidence>
<proteinExistence type="inferred from homology"/>
<dbReference type="SUPFAM" id="SSF103481">
    <property type="entry name" value="Multidrug resistance efflux transporter EmrE"/>
    <property type="match status" value="2"/>
</dbReference>
<evidence type="ECO:0000256" key="3">
    <source>
        <dbReference type="ARBA" id="ARBA00022692"/>
    </source>
</evidence>
<feature type="transmembrane region" description="Helical" evidence="6">
    <location>
        <begin position="98"/>
        <end position="120"/>
    </location>
</feature>
<comment type="similarity">
    <text evidence="2">Belongs to the EamA transporter family.</text>
</comment>
<evidence type="ECO:0000313" key="9">
    <source>
        <dbReference type="Proteomes" id="UP000589520"/>
    </source>
</evidence>
<keyword evidence="9" id="KW-1185">Reference proteome</keyword>
<feature type="transmembrane region" description="Helical" evidence="6">
    <location>
        <begin position="223"/>
        <end position="245"/>
    </location>
</feature>
<accession>A0A7Y9PEL4</accession>
<evidence type="ECO:0000256" key="6">
    <source>
        <dbReference type="SAM" id="Phobius"/>
    </source>
</evidence>
<comment type="caution">
    <text evidence="8">The sequence shown here is derived from an EMBL/GenBank/DDBJ whole genome shotgun (WGS) entry which is preliminary data.</text>
</comment>
<keyword evidence="5 6" id="KW-0472">Membrane</keyword>
<feature type="transmembrane region" description="Helical" evidence="6">
    <location>
        <begin position="40"/>
        <end position="59"/>
    </location>
</feature>
<keyword evidence="3 6" id="KW-0812">Transmembrane</keyword>
<dbReference type="Proteomes" id="UP000589520">
    <property type="component" value="Unassembled WGS sequence"/>
</dbReference>
<feature type="transmembrane region" description="Helical" evidence="6">
    <location>
        <begin position="257"/>
        <end position="273"/>
    </location>
</feature>
<feature type="transmembrane region" description="Helical" evidence="6">
    <location>
        <begin position="279"/>
        <end position="297"/>
    </location>
</feature>
<dbReference type="InterPro" id="IPR050638">
    <property type="entry name" value="AA-Vitamin_Transporters"/>
</dbReference>
<dbReference type="EMBL" id="JACCCW010000001">
    <property type="protein sequence ID" value="NYF78502.1"/>
    <property type="molecule type" value="Genomic_DNA"/>
</dbReference>
<dbReference type="AlphaFoldDB" id="A0A7Y9PEL4"/>
<feature type="transmembrane region" description="Helical" evidence="6">
    <location>
        <begin position="71"/>
        <end position="92"/>
    </location>
</feature>
<keyword evidence="4 6" id="KW-1133">Transmembrane helix</keyword>
<feature type="domain" description="EamA" evidence="7">
    <location>
        <begin position="12"/>
        <end position="144"/>
    </location>
</feature>
<dbReference type="PANTHER" id="PTHR32322">
    <property type="entry name" value="INNER MEMBRANE TRANSPORTER"/>
    <property type="match status" value="1"/>
</dbReference>
<reference evidence="8 9" key="1">
    <citation type="submission" date="2020-07" db="EMBL/GenBank/DDBJ databases">
        <title>Genomic Encyclopedia of Type Strains, Phase IV (KMG-V): Genome sequencing to study the core and pangenomes of soil and plant-associated prokaryotes.</title>
        <authorList>
            <person name="Whitman W."/>
        </authorList>
    </citation>
    <scope>NUCLEOTIDE SEQUENCE [LARGE SCALE GENOMIC DNA]</scope>
    <source>
        <strain evidence="8 9">X4EP2</strain>
    </source>
</reference>
<evidence type="ECO:0000256" key="5">
    <source>
        <dbReference type="ARBA" id="ARBA00023136"/>
    </source>
</evidence>
<sequence length="313" mass="33632">METETHRPTWKTLLAFAIIYLVWGSTFLAIRIGVHEVPPFLLAAMRFLVAGLVLYGWMIAQGERSPSRREWISSFLVALLIFVFAYGLLFWAEQHVPSGTAAVILAMIPVFMALSEIILLRTQKLTARLALALLIGIGGVVVLMSRSLNLGGAPIDRAGAVAILIGSVSWSIGSTLTRKLPLPSSKVMSAGSQMLAGGLLLTVAAAALGEFRNFHPSTVSRSAWLALLYLIVPGSIIAFTAYVWLIHHESPTKVGTYAYVNPLVAVVLGYFLGGEPLGLRTILGTLFVLIGVIVITTTRVKKPEPSLVAEDAG</sequence>
<evidence type="ECO:0000256" key="1">
    <source>
        <dbReference type="ARBA" id="ARBA00004141"/>
    </source>
</evidence>
<name>A0A7Y9PEL4_9BACT</name>
<dbReference type="InterPro" id="IPR037185">
    <property type="entry name" value="EmrE-like"/>
</dbReference>
<comment type="subcellular location">
    <subcellularLocation>
        <location evidence="1">Membrane</location>
        <topology evidence="1">Multi-pass membrane protein</topology>
    </subcellularLocation>
</comment>
<dbReference type="RefSeq" id="WP_179487952.1">
    <property type="nucleotide sequence ID" value="NZ_JACCCW010000001.1"/>
</dbReference>
<dbReference type="GO" id="GO:0016020">
    <property type="term" value="C:membrane"/>
    <property type="evidence" value="ECO:0007669"/>
    <property type="project" value="UniProtKB-SubCell"/>
</dbReference>